<keyword evidence="1 3" id="KW-0378">Hydrolase</keyword>
<dbReference type="EMBL" id="CP007806">
    <property type="protein sequence ID" value="AIG24625.1"/>
    <property type="molecule type" value="Genomic_DNA"/>
</dbReference>
<dbReference type="RefSeq" id="WP_003333752.1">
    <property type="nucleotide sequence ID" value="NZ_CP007806.1"/>
</dbReference>
<dbReference type="AlphaFoldDB" id="A0A075R4S2"/>
<evidence type="ECO:0000259" key="2">
    <source>
        <dbReference type="SMART" id="SM00646"/>
    </source>
</evidence>
<sequence length="240" mass="26858">MTKKVVGWVLACFLLVIIFTYKLPAHSSWSTWTLPLAGTVIAIDAGHGGVDGGAVSKDGKVVEKDVALPISLYLRDFLQESGAYVIMTREDDRDLSSEGASKLRKRKSEDIRNRVKFINDNAPDFLVSIHLNSIPQEKWRGAQTFYFPGFQESKKMAFLIQDEIKRVLENTDRSPKQTDDIFLIREVKTPSVLVEVGFLSNVEEARKLESADYQKAMANAIYQGILRHYAGEKSTATSAP</sequence>
<dbReference type="GO" id="GO:0030288">
    <property type="term" value="C:outer membrane-bounded periplasmic space"/>
    <property type="evidence" value="ECO:0007669"/>
    <property type="project" value="TreeGrafter"/>
</dbReference>
<dbReference type="KEGG" id="blr:BRLA_c002150"/>
<keyword evidence="4" id="KW-1185">Reference proteome</keyword>
<evidence type="ECO:0000313" key="4">
    <source>
        <dbReference type="Proteomes" id="UP000005850"/>
    </source>
</evidence>
<dbReference type="GO" id="GO:0008745">
    <property type="term" value="F:N-acetylmuramoyl-L-alanine amidase activity"/>
    <property type="evidence" value="ECO:0007669"/>
    <property type="project" value="UniProtKB-EC"/>
</dbReference>
<proteinExistence type="predicted"/>
<dbReference type="NCBIfam" id="TIGR02883">
    <property type="entry name" value="spore_cwlD"/>
    <property type="match status" value="1"/>
</dbReference>
<dbReference type="CDD" id="cd02696">
    <property type="entry name" value="MurNAc-LAA"/>
    <property type="match status" value="1"/>
</dbReference>
<dbReference type="Proteomes" id="UP000005850">
    <property type="component" value="Chromosome"/>
</dbReference>
<reference evidence="3 4" key="1">
    <citation type="journal article" date="2011" name="J. Bacteriol.">
        <title>Genome sequence of Brevibacillus laterosporus LMG 15441, a pathogen of invertebrates.</title>
        <authorList>
            <person name="Djukic M."/>
            <person name="Poehlein A."/>
            <person name="Thurmer A."/>
            <person name="Daniel R."/>
        </authorList>
    </citation>
    <scope>NUCLEOTIDE SEQUENCE [LARGE SCALE GENOMIC DNA]</scope>
    <source>
        <strain evidence="3 4">LMG 15441</strain>
    </source>
</reference>
<dbReference type="EC" id="3.5.1.28" evidence="3"/>
<dbReference type="SMART" id="SM00646">
    <property type="entry name" value="Ami_3"/>
    <property type="match status" value="1"/>
</dbReference>
<feature type="domain" description="MurNAc-LAA" evidence="2">
    <location>
        <begin position="115"/>
        <end position="226"/>
    </location>
</feature>
<evidence type="ECO:0000313" key="3">
    <source>
        <dbReference type="EMBL" id="AIG24625.1"/>
    </source>
</evidence>
<accession>A0A075R4S2</accession>
<dbReference type="HOGENOM" id="CLU_014322_7_0_9"/>
<dbReference type="InterPro" id="IPR002508">
    <property type="entry name" value="MurNAc-LAA_cat"/>
</dbReference>
<name>A0A075R4S2_BRELA</name>
<dbReference type="SUPFAM" id="SSF53187">
    <property type="entry name" value="Zn-dependent exopeptidases"/>
    <property type="match status" value="1"/>
</dbReference>
<dbReference type="InterPro" id="IPR050695">
    <property type="entry name" value="N-acetylmuramoyl_amidase_3"/>
</dbReference>
<evidence type="ECO:0000256" key="1">
    <source>
        <dbReference type="ARBA" id="ARBA00022801"/>
    </source>
</evidence>
<dbReference type="Pfam" id="PF01520">
    <property type="entry name" value="Amidase_3"/>
    <property type="match status" value="1"/>
</dbReference>
<protein>
    <submittedName>
        <fullName evidence="3">Germination-specific N-acetylmuramoyl-L-alanine amidase</fullName>
        <ecNumber evidence="3">3.5.1.28</ecNumber>
    </submittedName>
</protein>
<dbReference type="STRING" id="1042163.BRLA_c002150"/>
<dbReference type="InterPro" id="IPR014234">
    <property type="entry name" value="Spore_CwlD"/>
</dbReference>
<dbReference type="PANTHER" id="PTHR30404:SF0">
    <property type="entry name" value="N-ACETYLMURAMOYL-L-ALANINE AMIDASE AMIC"/>
    <property type="match status" value="1"/>
</dbReference>
<dbReference type="GO" id="GO:0009253">
    <property type="term" value="P:peptidoglycan catabolic process"/>
    <property type="evidence" value="ECO:0007669"/>
    <property type="project" value="InterPro"/>
</dbReference>
<organism evidence="3 4">
    <name type="scientific">Brevibacillus laterosporus LMG 15441</name>
    <dbReference type="NCBI Taxonomy" id="1042163"/>
    <lineage>
        <taxon>Bacteria</taxon>
        <taxon>Bacillati</taxon>
        <taxon>Bacillota</taxon>
        <taxon>Bacilli</taxon>
        <taxon>Bacillales</taxon>
        <taxon>Paenibacillaceae</taxon>
        <taxon>Brevibacillus</taxon>
    </lineage>
</organism>
<gene>
    <name evidence="3" type="ORF">BRLA_c002150</name>
</gene>
<dbReference type="PANTHER" id="PTHR30404">
    <property type="entry name" value="N-ACETYLMURAMOYL-L-ALANINE AMIDASE"/>
    <property type="match status" value="1"/>
</dbReference>
<dbReference type="eggNOG" id="COG0860">
    <property type="taxonomic scope" value="Bacteria"/>
</dbReference>
<dbReference type="Gene3D" id="3.40.630.40">
    <property type="entry name" value="Zn-dependent exopeptidases"/>
    <property type="match status" value="1"/>
</dbReference>